<dbReference type="Gene3D" id="3.40.50.300">
    <property type="entry name" value="P-loop containing nucleotide triphosphate hydrolases"/>
    <property type="match status" value="1"/>
</dbReference>
<keyword evidence="2" id="KW-1185">Reference proteome</keyword>
<protein>
    <recommendedName>
        <fullName evidence="3">Sulfotransferase family protein</fullName>
    </recommendedName>
</protein>
<dbReference type="KEGG" id="bvo:Pan97_33750"/>
<dbReference type="PANTHER" id="PTHR36978:SF4">
    <property type="entry name" value="P-LOOP CONTAINING NUCLEOSIDE TRIPHOSPHATE HYDROLASE PROTEIN"/>
    <property type="match status" value="1"/>
</dbReference>
<dbReference type="Pfam" id="PF17784">
    <property type="entry name" value="Sulfotransfer_4"/>
    <property type="match status" value="1"/>
</dbReference>
<name>A0A518CAT6_9BACT</name>
<dbReference type="OrthoDB" id="285690at2"/>
<sequence length="199" mass="23632">MPKTGTTSLNQALNALGIRTLHWLSEKRTLDQLEKGDLRLDALRNHDGVTDIIGMLWYKELDRIFPGSKFILTVRQKEDWLESASHFWPKNEAKKKERALYYYRTSVFGCLDFRRDHFWDVYEDHRHNVRRYFVDRPQDLLEIDICSGQGWEKLCPFLNIETPDIPFPHLNHYRKKSEPGDQQDANSLNHFIQIDSTQI</sequence>
<dbReference type="PANTHER" id="PTHR36978">
    <property type="entry name" value="P-LOOP CONTAINING NUCLEOTIDE TRIPHOSPHATE HYDROLASE"/>
    <property type="match status" value="1"/>
</dbReference>
<organism evidence="1 2">
    <name type="scientific">Bremerella volcania</name>
    <dbReference type="NCBI Taxonomy" id="2527984"/>
    <lineage>
        <taxon>Bacteria</taxon>
        <taxon>Pseudomonadati</taxon>
        <taxon>Planctomycetota</taxon>
        <taxon>Planctomycetia</taxon>
        <taxon>Pirellulales</taxon>
        <taxon>Pirellulaceae</taxon>
        <taxon>Bremerella</taxon>
    </lineage>
</organism>
<dbReference type="AlphaFoldDB" id="A0A518CAT6"/>
<evidence type="ECO:0000313" key="2">
    <source>
        <dbReference type="Proteomes" id="UP000318626"/>
    </source>
</evidence>
<dbReference type="SUPFAM" id="SSF52540">
    <property type="entry name" value="P-loop containing nucleoside triphosphate hydrolases"/>
    <property type="match status" value="1"/>
</dbReference>
<reference evidence="2" key="1">
    <citation type="submission" date="2019-02" db="EMBL/GenBank/DDBJ databases">
        <title>Deep-cultivation of Planctomycetes and their phenomic and genomic characterization uncovers novel biology.</title>
        <authorList>
            <person name="Wiegand S."/>
            <person name="Jogler M."/>
            <person name="Boedeker C."/>
            <person name="Pinto D."/>
            <person name="Vollmers J."/>
            <person name="Rivas-Marin E."/>
            <person name="Kohn T."/>
            <person name="Peeters S.H."/>
            <person name="Heuer A."/>
            <person name="Rast P."/>
            <person name="Oberbeckmann S."/>
            <person name="Bunk B."/>
            <person name="Jeske O."/>
            <person name="Meyerdierks A."/>
            <person name="Storesund J.E."/>
            <person name="Kallscheuer N."/>
            <person name="Luecker S."/>
            <person name="Lage O.M."/>
            <person name="Pohl T."/>
            <person name="Merkel B.J."/>
            <person name="Hornburger P."/>
            <person name="Mueller R.-W."/>
            <person name="Bruemmer F."/>
            <person name="Labrenz M."/>
            <person name="Spormann A.M."/>
            <person name="Op den Camp H."/>
            <person name="Overmann J."/>
            <person name="Amann R."/>
            <person name="Jetten M.S.M."/>
            <person name="Mascher T."/>
            <person name="Medema M.H."/>
            <person name="Devos D.P."/>
            <person name="Kaster A.-K."/>
            <person name="Ovreas L."/>
            <person name="Rohde M."/>
            <person name="Galperin M.Y."/>
            <person name="Jogler C."/>
        </authorList>
    </citation>
    <scope>NUCLEOTIDE SEQUENCE [LARGE SCALE GENOMIC DNA]</scope>
    <source>
        <strain evidence="2">Pan97</strain>
    </source>
</reference>
<dbReference type="InterPro" id="IPR040632">
    <property type="entry name" value="Sulfotransfer_4"/>
</dbReference>
<proteinExistence type="predicted"/>
<dbReference type="EMBL" id="CP036289">
    <property type="protein sequence ID" value="QDU76327.1"/>
    <property type="molecule type" value="Genomic_DNA"/>
</dbReference>
<evidence type="ECO:0000313" key="1">
    <source>
        <dbReference type="EMBL" id="QDU76327.1"/>
    </source>
</evidence>
<gene>
    <name evidence="1" type="ORF">Pan97_33750</name>
</gene>
<accession>A0A518CAT6</accession>
<evidence type="ECO:0008006" key="3">
    <source>
        <dbReference type="Google" id="ProtNLM"/>
    </source>
</evidence>
<dbReference type="Proteomes" id="UP000318626">
    <property type="component" value="Chromosome"/>
</dbReference>
<dbReference type="InterPro" id="IPR027417">
    <property type="entry name" value="P-loop_NTPase"/>
</dbReference>